<feature type="transmembrane region" description="Helical" evidence="9">
    <location>
        <begin position="191"/>
        <end position="212"/>
    </location>
</feature>
<feature type="transmembrane region" description="Helical" evidence="9">
    <location>
        <begin position="224"/>
        <end position="244"/>
    </location>
</feature>
<sequence>MPSIELVSLVGASLLLISVFSSKLASKVGIPSLLFFLLTGWLIGEFGGPELHSPEIAKFIGDFALIFILFTGGLDSHWPNIRPVLWQGLCLSTLGVFITMLLLGSFAWFILGSFSTFSLGVHGITLTQGLLLAAIVSSTDAAAVFSVLRSSQIVLKGKLQPLLELESSSNDPMAVLLTVTLLNYSTGGESAFLEGGMFLVLQLLIGVGVGYGAGRFMVWLLNRLGLSSAGLYAIASIALVLLTYSGATFMHGNGFLAVYVAGIVAGNREVIHQHYISAFHDSFAWLMQIIMFLTLGMLSVPYRAELSSLASVAVAISLFLMFVARPVSVFISLFWANIGFKEKLLVSWVGLRGSVPIVLATFPLAAGSKEAGEIFVLISFIVVMSVLIQGFSLAALARWLGLAEKK</sequence>
<keyword evidence="4" id="KW-1003">Cell membrane</keyword>
<evidence type="ECO:0000313" key="11">
    <source>
        <dbReference type="EMBL" id="OAH96427.1"/>
    </source>
</evidence>
<evidence type="ECO:0000256" key="8">
    <source>
        <dbReference type="ARBA" id="ARBA00023136"/>
    </source>
</evidence>
<feature type="transmembrane region" description="Helical" evidence="9">
    <location>
        <begin position="283"/>
        <end position="302"/>
    </location>
</feature>
<gene>
    <name evidence="11" type="ORF">A1332_22695</name>
</gene>
<dbReference type="InterPro" id="IPR038770">
    <property type="entry name" value="Na+/solute_symporter_sf"/>
</dbReference>
<keyword evidence="5 9" id="KW-0812">Transmembrane</keyword>
<evidence type="ECO:0000256" key="5">
    <source>
        <dbReference type="ARBA" id="ARBA00022692"/>
    </source>
</evidence>
<accession>A0A177LSF3</accession>
<feature type="transmembrane region" description="Helical" evidence="9">
    <location>
        <begin position="84"/>
        <end position="111"/>
    </location>
</feature>
<feature type="transmembrane region" description="Helical" evidence="9">
    <location>
        <begin position="348"/>
        <end position="368"/>
    </location>
</feature>
<feature type="transmembrane region" description="Helical" evidence="9">
    <location>
        <begin position="308"/>
        <end position="336"/>
    </location>
</feature>
<dbReference type="AlphaFoldDB" id="A0A177LSF3"/>
<comment type="subcellular location">
    <subcellularLocation>
        <location evidence="1">Cell membrane</location>
        <topology evidence="1">Multi-pass membrane protein</topology>
    </subcellularLocation>
</comment>
<dbReference type="InterPro" id="IPR006153">
    <property type="entry name" value="Cation/H_exchanger_TM"/>
</dbReference>
<protein>
    <submittedName>
        <fullName evidence="11">Potassium transporter</fullName>
    </submittedName>
</protein>
<dbReference type="NCBIfam" id="NF003715">
    <property type="entry name" value="PRK05326.1-2"/>
    <property type="match status" value="1"/>
</dbReference>
<evidence type="ECO:0000256" key="9">
    <source>
        <dbReference type="SAM" id="Phobius"/>
    </source>
</evidence>
<dbReference type="EMBL" id="LUUG01000133">
    <property type="protein sequence ID" value="OAH96427.1"/>
    <property type="molecule type" value="Genomic_DNA"/>
</dbReference>
<evidence type="ECO:0000256" key="2">
    <source>
        <dbReference type="ARBA" id="ARBA00022448"/>
    </source>
</evidence>
<keyword evidence="2" id="KW-0813">Transport</keyword>
<organism evidence="11 12">
    <name type="scientific">Methylomonas methanica</name>
    <dbReference type="NCBI Taxonomy" id="421"/>
    <lineage>
        <taxon>Bacteria</taxon>
        <taxon>Pseudomonadati</taxon>
        <taxon>Pseudomonadota</taxon>
        <taxon>Gammaproteobacteria</taxon>
        <taxon>Methylococcales</taxon>
        <taxon>Methylococcaceae</taxon>
        <taxon>Methylomonas</taxon>
    </lineage>
</organism>
<dbReference type="GO" id="GO:0005886">
    <property type="term" value="C:plasma membrane"/>
    <property type="evidence" value="ECO:0007669"/>
    <property type="project" value="UniProtKB-SubCell"/>
</dbReference>
<dbReference type="Proteomes" id="UP000078090">
    <property type="component" value="Unassembled WGS sequence"/>
</dbReference>
<feature type="transmembrane region" description="Helical" evidence="9">
    <location>
        <begin position="59"/>
        <end position="78"/>
    </location>
</feature>
<evidence type="ECO:0000259" key="10">
    <source>
        <dbReference type="Pfam" id="PF00999"/>
    </source>
</evidence>
<dbReference type="Gene3D" id="1.20.1530.20">
    <property type="match status" value="1"/>
</dbReference>
<dbReference type="OrthoDB" id="9810759at2"/>
<feature type="transmembrane region" description="Helical" evidence="9">
    <location>
        <begin position="31"/>
        <end position="47"/>
    </location>
</feature>
<name>A0A177LSF3_METMH</name>
<evidence type="ECO:0000256" key="6">
    <source>
        <dbReference type="ARBA" id="ARBA00022989"/>
    </source>
</evidence>
<feature type="domain" description="Cation/H+ exchanger transmembrane" evidence="10">
    <location>
        <begin position="18"/>
        <end position="399"/>
    </location>
</feature>
<evidence type="ECO:0000256" key="7">
    <source>
        <dbReference type="ARBA" id="ARBA00023065"/>
    </source>
</evidence>
<keyword evidence="6 9" id="KW-1133">Transmembrane helix</keyword>
<dbReference type="PANTHER" id="PTHR32507">
    <property type="entry name" value="NA(+)/H(+) ANTIPORTER 1"/>
    <property type="match status" value="1"/>
</dbReference>
<keyword evidence="7" id="KW-0406">Ion transport</keyword>
<dbReference type="Pfam" id="PF00999">
    <property type="entry name" value="Na_H_Exchanger"/>
    <property type="match status" value="1"/>
</dbReference>
<evidence type="ECO:0000313" key="12">
    <source>
        <dbReference type="Proteomes" id="UP000078090"/>
    </source>
</evidence>
<dbReference type="NCBIfam" id="NF003716">
    <property type="entry name" value="PRK05326.1-3"/>
    <property type="match status" value="1"/>
</dbReference>
<evidence type="ECO:0000256" key="3">
    <source>
        <dbReference type="ARBA" id="ARBA00022449"/>
    </source>
</evidence>
<dbReference type="GO" id="GO:0015297">
    <property type="term" value="F:antiporter activity"/>
    <property type="evidence" value="ECO:0007669"/>
    <property type="project" value="UniProtKB-KW"/>
</dbReference>
<proteinExistence type="predicted"/>
<dbReference type="GO" id="GO:1902600">
    <property type="term" value="P:proton transmembrane transport"/>
    <property type="evidence" value="ECO:0007669"/>
    <property type="project" value="InterPro"/>
</dbReference>
<keyword evidence="8 9" id="KW-0472">Membrane</keyword>
<evidence type="ECO:0000256" key="4">
    <source>
        <dbReference type="ARBA" id="ARBA00022475"/>
    </source>
</evidence>
<dbReference type="PANTHER" id="PTHR32507:SF7">
    <property type="entry name" value="K(+)_H(+) ANTIPORTER NHAP2"/>
    <property type="match status" value="1"/>
</dbReference>
<evidence type="ECO:0000256" key="1">
    <source>
        <dbReference type="ARBA" id="ARBA00004651"/>
    </source>
</evidence>
<reference evidence="11 12" key="1">
    <citation type="submission" date="2016-03" db="EMBL/GenBank/DDBJ databases">
        <authorList>
            <person name="Ploux O."/>
        </authorList>
    </citation>
    <scope>NUCLEOTIDE SEQUENCE [LARGE SCALE GENOMIC DNA]</scope>
    <source>
        <strain evidence="11 12">R-45363</strain>
    </source>
</reference>
<dbReference type="RefSeq" id="WP_064010794.1">
    <property type="nucleotide sequence ID" value="NZ_LUUG01000133.1"/>
</dbReference>
<keyword evidence="3" id="KW-0050">Antiport</keyword>
<comment type="caution">
    <text evidence="11">The sequence shown here is derived from an EMBL/GenBank/DDBJ whole genome shotgun (WGS) entry which is preliminary data.</text>
</comment>
<feature type="transmembrane region" description="Helical" evidence="9">
    <location>
        <begin position="374"/>
        <end position="400"/>
    </location>
</feature>